<name>A0ABT1WLW3_9LACT</name>
<feature type="coiled-coil region" evidence="1">
    <location>
        <begin position="62"/>
        <end position="116"/>
    </location>
</feature>
<accession>A0ABT1WLW3</accession>
<proteinExistence type="predicted"/>
<reference evidence="2" key="2">
    <citation type="journal article" date="2023" name="Curr. Microbiol.">
        <title>Granulicatella seriolae sp. nov., a Novel Facultative Anaerobe Isolated from Yellowtail Marine Fish.</title>
        <authorList>
            <person name="Lee M."/>
            <person name="Choi Y.J."/>
            <person name="Farooq A."/>
            <person name="Jeong J.B."/>
            <person name="Jung M.Y."/>
        </authorList>
    </citation>
    <scope>NUCLEOTIDE SEQUENCE</scope>
    <source>
        <strain evidence="2">S8</strain>
    </source>
</reference>
<gene>
    <name evidence="2" type="ORF">NPA36_01560</name>
</gene>
<dbReference type="EMBL" id="JANHNZ010000001">
    <property type="protein sequence ID" value="MCQ9209254.1"/>
    <property type="molecule type" value="Genomic_DNA"/>
</dbReference>
<organism evidence="2 3">
    <name type="scientific">Granulicatella seriolae</name>
    <dbReference type="NCBI Taxonomy" id="2967226"/>
    <lineage>
        <taxon>Bacteria</taxon>
        <taxon>Bacillati</taxon>
        <taxon>Bacillota</taxon>
        <taxon>Bacilli</taxon>
        <taxon>Lactobacillales</taxon>
        <taxon>Carnobacteriaceae</taxon>
        <taxon>Granulicatella</taxon>
    </lineage>
</organism>
<reference evidence="2" key="1">
    <citation type="submission" date="2022-07" db="EMBL/GenBank/DDBJ databases">
        <authorList>
            <person name="Jung M.-Y."/>
            <person name="Lee M."/>
        </authorList>
    </citation>
    <scope>NUCLEOTIDE SEQUENCE</scope>
    <source>
        <strain evidence="2">S8</strain>
    </source>
</reference>
<evidence type="ECO:0000313" key="3">
    <source>
        <dbReference type="Proteomes" id="UP001059480"/>
    </source>
</evidence>
<keyword evidence="1" id="KW-0175">Coiled coil</keyword>
<dbReference type="RefSeq" id="WP_256944359.1">
    <property type="nucleotide sequence ID" value="NZ_JANHNZ010000001.1"/>
</dbReference>
<sequence>MFGASLRMMIGDLTDIDELSDKADTIKEIGSNLDSNVPVFILLFQEIDSTVLDNYLLANGAAEITRESLASIQEKIEAIEEAQKHLEEETKKKIREQKKQESKEKVDAKIAEIKERFANI</sequence>
<comment type="caution">
    <text evidence="2">The sequence shown here is derived from an EMBL/GenBank/DDBJ whole genome shotgun (WGS) entry which is preliminary data.</text>
</comment>
<evidence type="ECO:0000313" key="2">
    <source>
        <dbReference type="EMBL" id="MCQ9209254.1"/>
    </source>
</evidence>
<reference evidence="2" key="3">
    <citation type="journal article" date="2023" name="Microbiol. Resour. Announc.">
        <title>Draft Genome Sequence of Granulicatella sp. Strain S8, Isolated from a Marine Fish, Seriola quinqueradiata.</title>
        <authorList>
            <person name="Lee M."/>
            <person name="Farooq A."/>
            <person name="Jeong J.B."/>
            <person name="Jung M.Y."/>
        </authorList>
    </citation>
    <scope>NUCLEOTIDE SEQUENCE</scope>
    <source>
        <strain evidence="2">S8</strain>
    </source>
</reference>
<evidence type="ECO:0000256" key="1">
    <source>
        <dbReference type="SAM" id="Coils"/>
    </source>
</evidence>
<keyword evidence="3" id="KW-1185">Reference proteome</keyword>
<dbReference type="Proteomes" id="UP001059480">
    <property type="component" value="Unassembled WGS sequence"/>
</dbReference>
<protein>
    <submittedName>
        <fullName evidence="2">Uncharacterized protein</fullName>
    </submittedName>
</protein>